<dbReference type="Pfam" id="PF13499">
    <property type="entry name" value="EF-hand_7"/>
    <property type="match status" value="1"/>
</dbReference>
<evidence type="ECO:0000256" key="2">
    <source>
        <dbReference type="ARBA" id="ARBA00022837"/>
    </source>
</evidence>
<evidence type="ECO:0000259" key="3">
    <source>
        <dbReference type="PROSITE" id="PS50222"/>
    </source>
</evidence>
<reference evidence="5" key="1">
    <citation type="submission" date="2021-01" db="EMBL/GenBank/DDBJ databases">
        <authorList>
            <person name="Corre E."/>
            <person name="Pelletier E."/>
            <person name="Niang G."/>
            <person name="Scheremetjew M."/>
            <person name="Finn R."/>
            <person name="Kale V."/>
            <person name="Holt S."/>
            <person name="Cochrane G."/>
            <person name="Meng A."/>
            <person name="Brown T."/>
            <person name="Cohen L."/>
        </authorList>
    </citation>
    <scope>NUCLEOTIDE SEQUENCE</scope>
    <source>
        <strain evidence="5">CCMP 2712</strain>
    </source>
</reference>
<dbReference type="PROSITE" id="PS00018">
    <property type="entry name" value="EF_HAND_1"/>
    <property type="match status" value="2"/>
</dbReference>
<name>A0A6U5Y0F4_GUITH</name>
<dbReference type="EMBL" id="HBKN01010102">
    <property type="protein sequence ID" value="CAE2275782.1"/>
    <property type="molecule type" value="Transcribed_RNA"/>
</dbReference>
<dbReference type="InterPro" id="IPR002048">
    <property type="entry name" value="EF_hand_dom"/>
</dbReference>
<feature type="domain" description="EF-hand" evidence="3">
    <location>
        <begin position="23"/>
        <end position="58"/>
    </location>
</feature>
<dbReference type="CDD" id="cd00051">
    <property type="entry name" value="EFh"/>
    <property type="match status" value="1"/>
</dbReference>
<organism evidence="5">
    <name type="scientific">Guillardia theta</name>
    <name type="common">Cryptophyte</name>
    <name type="synonym">Cryptomonas phi</name>
    <dbReference type="NCBI Taxonomy" id="55529"/>
    <lineage>
        <taxon>Eukaryota</taxon>
        <taxon>Cryptophyceae</taxon>
        <taxon>Pyrenomonadales</taxon>
        <taxon>Geminigeraceae</taxon>
        <taxon>Guillardia</taxon>
    </lineage>
</organism>
<dbReference type="SUPFAM" id="SSF47473">
    <property type="entry name" value="EF-hand"/>
    <property type="match status" value="1"/>
</dbReference>
<dbReference type="Gene3D" id="1.10.238.10">
    <property type="entry name" value="EF-hand"/>
    <property type="match status" value="2"/>
</dbReference>
<dbReference type="PANTHER" id="PTHR23048:SF0">
    <property type="entry name" value="CALMODULIN LIKE 3"/>
    <property type="match status" value="1"/>
</dbReference>
<dbReference type="PROSITE" id="PS50222">
    <property type="entry name" value="EF_HAND_2"/>
    <property type="match status" value="2"/>
</dbReference>
<dbReference type="FunFam" id="1.10.238.10:FF:000178">
    <property type="entry name" value="Calmodulin-2 A"/>
    <property type="match status" value="1"/>
</dbReference>
<dbReference type="InterPro" id="IPR050230">
    <property type="entry name" value="CALM/Myosin/TropC-like"/>
</dbReference>
<proteinExistence type="predicted"/>
<protein>
    <recommendedName>
        <fullName evidence="3">EF-hand domain-containing protein</fullName>
    </recommendedName>
</protein>
<dbReference type="InterPro" id="IPR018247">
    <property type="entry name" value="EF_Hand_1_Ca_BS"/>
</dbReference>
<keyword evidence="2" id="KW-0106">Calcium</keyword>
<evidence type="ECO:0000313" key="4">
    <source>
        <dbReference type="EMBL" id="CAE2275781.1"/>
    </source>
</evidence>
<dbReference type="InterPro" id="IPR011992">
    <property type="entry name" value="EF-hand-dom_pair"/>
</dbReference>
<evidence type="ECO:0000313" key="5">
    <source>
        <dbReference type="EMBL" id="CAE2275782.1"/>
    </source>
</evidence>
<accession>A0A6U5Y0F4</accession>
<dbReference type="SMART" id="SM00054">
    <property type="entry name" value="EFh"/>
    <property type="match status" value="3"/>
</dbReference>
<keyword evidence="1" id="KW-0677">Repeat</keyword>
<feature type="domain" description="EF-hand" evidence="3">
    <location>
        <begin position="59"/>
        <end position="94"/>
    </location>
</feature>
<dbReference type="AlphaFoldDB" id="A0A6U5Y0F4"/>
<evidence type="ECO:0000256" key="1">
    <source>
        <dbReference type="ARBA" id="ARBA00022737"/>
    </source>
</evidence>
<dbReference type="GO" id="GO:0005509">
    <property type="term" value="F:calcium ion binding"/>
    <property type="evidence" value="ECO:0007669"/>
    <property type="project" value="InterPro"/>
</dbReference>
<sequence length="169" mass="19028">MADKDEEEMLRESLKKHPHLTLDELREFKELFNLVDEDKGGSISPQELGSLMETLGLKPNQDELNAMIREIDEDGNGEIDFDEFVQVMSRKVQPTYTPEEVKAAFKVFEAPNSGLPPGHVKTSALERALTTYGTEKLTVEEAQDLLSQVDPENTGSVNYIEYVNMMCST</sequence>
<dbReference type="EMBL" id="HBKN01010100">
    <property type="protein sequence ID" value="CAE2275781.1"/>
    <property type="molecule type" value="Transcribed_RNA"/>
</dbReference>
<gene>
    <name evidence="4" type="ORF">GTHE00462_LOCUS7965</name>
    <name evidence="5" type="ORF">GTHE00462_LOCUS7966</name>
</gene>
<dbReference type="PANTHER" id="PTHR23048">
    <property type="entry name" value="MYOSIN LIGHT CHAIN 1, 3"/>
    <property type="match status" value="1"/>
</dbReference>
<dbReference type="GO" id="GO:0016460">
    <property type="term" value="C:myosin II complex"/>
    <property type="evidence" value="ECO:0007669"/>
    <property type="project" value="TreeGrafter"/>
</dbReference>